<dbReference type="GO" id="GO:0016787">
    <property type="term" value="F:hydrolase activity"/>
    <property type="evidence" value="ECO:0007669"/>
    <property type="project" value="UniProtKB-KW"/>
</dbReference>
<comment type="caution">
    <text evidence="1">The sequence shown here is derived from an EMBL/GenBank/DDBJ whole genome shotgun (WGS) entry which is preliminary data.</text>
</comment>
<dbReference type="Proteomes" id="UP000005808">
    <property type="component" value="Unassembled WGS sequence"/>
</dbReference>
<dbReference type="EMBL" id="AHJE01000396">
    <property type="protein sequence ID" value="EHP37426.1"/>
    <property type="molecule type" value="Genomic_DNA"/>
</dbReference>
<organism evidence="1 2">
    <name type="scientific">Cupriavidus basilensis OR16</name>
    <dbReference type="NCBI Taxonomy" id="1127483"/>
    <lineage>
        <taxon>Bacteria</taxon>
        <taxon>Pseudomonadati</taxon>
        <taxon>Pseudomonadota</taxon>
        <taxon>Betaproteobacteria</taxon>
        <taxon>Burkholderiales</taxon>
        <taxon>Burkholderiaceae</taxon>
        <taxon>Cupriavidus</taxon>
    </lineage>
</organism>
<gene>
    <name evidence="1" type="ORF">OR16_42864</name>
</gene>
<sequence length="71" mass="7732">MVIGADLWRLAQVPLGAPVRFVRVTLDGAAAAQAELDRYLQQLDQALQWQGDGMAIASRRRTRTRAVAAVA</sequence>
<accession>H1SJ77</accession>
<evidence type="ECO:0000313" key="1">
    <source>
        <dbReference type="EMBL" id="EHP37426.1"/>
    </source>
</evidence>
<dbReference type="InterPro" id="IPR029000">
    <property type="entry name" value="Cyclophilin-like_dom_sf"/>
</dbReference>
<dbReference type="AlphaFoldDB" id="H1SJ77"/>
<dbReference type="PATRIC" id="fig|1127483.3.peg.8383"/>
<protein>
    <submittedName>
        <fullName evidence="1">Allophanate hydrolase subunit 2</fullName>
    </submittedName>
</protein>
<keyword evidence="1" id="KW-0378">Hydrolase</keyword>
<reference evidence="1 2" key="1">
    <citation type="journal article" date="2012" name="J. Bacteriol.">
        <title>De Novo Genome Project of Cupriavidus basilensis OR16.</title>
        <authorList>
            <person name="Cserhati M."/>
            <person name="Kriszt B."/>
            <person name="Szoboszlay S."/>
            <person name="Toth A."/>
            <person name="Szabo I."/>
            <person name="Tancsics A."/>
            <person name="Nagy I."/>
            <person name="Horvath B."/>
            <person name="Nagy I."/>
            <person name="Kukolya J."/>
        </authorList>
    </citation>
    <scope>NUCLEOTIDE SEQUENCE [LARGE SCALE GENOMIC DNA]</scope>
    <source>
        <strain evidence="1 2">OR16</strain>
    </source>
</reference>
<proteinExistence type="predicted"/>
<name>H1SJ77_9BURK</name>
<dbReference type="Gene3D" id="2.40.100.10">
    <property type="entry name" value="Cyclophilin-like"/>
    <property type="match status" value="1"/>
</dbReference>
<evidence type="ECO:0000313" key="2">
    <source>
        <dbReference type="Proteomes" id="UP000005808"/>
    </source>
</evidence>